<comment type="caution">
    <text evidence="1">The sequence shown here is derived from an EMBL/GenBank/DDBJ whole genome shotgun (WGS) entry which is preliminary data.</text>
</comment>
<evidence type="ECO:0000313" key="1">
    <source>
        <dbReference type="EMBL" id="KAI4830811.1"/>
    </source>
</evidence>
<evidence type="ECO:0000313" key="2">
    <source>
        <dbReference type="Proteomes" id="UP001057452"/>
    </source>
</evidence>
<feature type="non-terminal residue" evidence="1">
    <location>
        <position position="1"/>
    </location>
</feature>
<gene>
    <name evidence="1" type="ORF">KUCAC02_002418</name>
</gene>
<name>A0ACB9XW29_CHAAC</name>
<keyword evidence="2" id="KW-1185">Reference proteome</keyword>
<reference evidence="1" key="1">
    <citation type="submission" date="2022-05" db="EMBL/GenBank/DDBJ databases">
        <title>Chromosome-level genome of Chaenocephalus aceratus.</title>
        <authorList>
            <person name="Park H."/>
        </authorList>
    </citation>
    <scope>NUCLEOTIDE SEQUENCE</scope>
    <source>
        <strain evidence="1">KU_202001</strain>
    </source>
</reference>
<feature type="non-terminal residue" evidence="1">
    <location>
        <position position="62"/>
    </location>
</feature>
<dbReference type="Proteomes" id="UP001057452">
    <property type="component" value="Chromosome 3"/>
</dbReference>
<organism evidence="1 2">
    <name type="scientific">Chaenocephalus aceratus</name>
    <name type="common">Blackfin icefish</name>
    <name type="synonym">Chaenichthys aceratus</name>
    <dbReference type="NCBI Taxonomy" id="36190"/>
    <lineage>
        <taxon>Eukaryota</taxon>
        <taxon>Metazoa</taxon>
        <taxon>Chordata</taxon>
        <taxon>Craniata</taxon>
        <taxon>Vertebrata</taxon>
        <taxon>Euteleostomi</taxon>
        <taxon>Actinopterygii</taxon>
        <taxon>Neopterygii</taxon>
        <taxon>Teleostei</taxon>
        <taxon>Neoteleostei</taxon>
        <taxon>Acanthomorphata</taxon>
        <taxon>Eupercaria</taxon>
        <taxon>Perciformes</taxon>
        <taxon>Notothenioidei</taxon>
        <taxon>Channichthyidae</taxon>
        <taxon>Chaenocephalus</taxon>
    </lineage>
</organism>
<protein>
    <submittedName>
        <fullName evidence="1">Uncharacterized protein</fullName>
    </submittedName>
</protein>
<accession>A0ACB9XW29</accession>
<dbReference type="EMBL" id="CM043787">
    <property type="protein sequence ID" value="KAI4830811.1"/>
    <property type="molecule type" value="Genomic_DNA"/>
</dbReference>
<sequence length="62" mass="6813">LDPSPSPARLTLHLSLLYGDEKVPNTMQLLSRGLQYDGVKEARFSSLEDVTCVDGCLPKEHA</sequence>
<proteinExistence type="predicted"/>